<dbReference type="AlphaFoldDB" id="A0A5H2D6Q3"/>
<keyword evidence="4" id="KW-0963">Cytoplasm</keyword>
<evidence type="ECO:0000256" key="11">
    <source>
        <dbReference type="ARBA" id="ARBA00023242"/>
    </source>
</evidence>
<evidence type="ECO:0000256" key="10">
    <source>
        <dbReference type="ARBA" id="ARBA00022840"/>
    </source>
</evidence>
<keyword evidence="13" id="KW-0175">Coiled coil</keyword>
<dbReference type="InterPro" id="IPR008271">
    <property type="entry name" value="Ser/Thr_kinase_AS"/>
</dbReference>
<keyword evidence="5" id="KW-0723">Serine/threonine-protein kinase</keyword>
<evidence type="ECO:0000256" key="9">
    <source>
        <dbReference type="ARBA" id="ARBA00022777"/>
    </source>
</evidence>
<keyword evidence="6" id="KW-0597">Phosphoprotein</keyword>
<keyword evidence="10" id="KW-0067">ATP-binding</keyword>
<dbReference type="GO" id="GO:0005524">
    <property type="term" value="F:ATP binding"/>
    <property type="evidence" value="ECO:0007669"/>
    <property type="project" value="UniProtKB-KW"/>
</dbReference>
<dbReference type="GO" id="GO:0045944">
    <property type="term" value="P:positive regulation of transcription by RNA polymerase II"/>
    <property type="evidence" value="ECO:0007669"/>
    <property type="project" value="TreeGrafter"/>
</dbReference>
<comment type="catalytic activity">
    <reaction evidence="12">
        <text>L-seryl-[I-kappa-B protein] + ATP = O-phospho-L-seryl-[I-kappa-B protein] + ADP + H(+)</text>
        <dbReference type="Rhea" id="RHEA:19073"/>
        <dbReference type="Rhea" id="RHEA-COMP:13698"/>
        <dbReference type="Rhea" id="RHEA-COMP:13699"/>
        <dbReference type="ChEBI" id="CHEBI:15378"/>
        <dbReference type="ChEBI" id="CHEBI:29999"/>
        <dbReference type="ChEBI" id="CHEBI:30616"/>
        <dbReference type="ChEBI" id="CHEBI:83421"/>
        <dbReference type="ChEBI" id="CHEBI:456216"/>
        <dbReference type="EC" id="2.7.11.10"/>
    </reaction>
</comment>
<proteinExistence type="evidence at transcript level"/>
<feature type="domain" description="Protein kinase" evidence="14">
    <location>
        <begin position="10"/>
        <end position="296"/>
    </location>
</feature>
<dbReference type="GO" id="GO:0033209">
    <property type="term" value="P:tumor necrosis factor-mediated signaling pathway"/>
    <property type="evidence" value="ECO:0007669"/>
    <property type="project" value="TreeGrafter"/>
</dbReference>
<dbReference type="SUPFAM" id="SSF56112">
    <property type="entry name" value="Protein kinase-like (PK-like)"/>
    <property type="match status" value="1"/>
</dbReference>
<name>A0A5H2D6Q3_CYCSN</name>
<dbReference type="FunFam" id="1.10.510.10:FF:000147">
    <property type="entry name" value="Inhibitor of nuclear factor kappa-B kinase subunit beta"/>
    <property type="match status" value="1"/>
</dbReference>
<evidence type="ECO:0000256" key="6">
    <source>
        <dbReference type="ARBA" id="ARBA00022553"/>
    </source>
</evidence>
<dbReference type="SMART" id="SM00220">
    <property type="entry name" value="S_TKc"/>
    <property type="match status" value="1"/>
</dbReference>
<dbReference type="Gene3D" id="1.10.510.10">
    <property type="entry name" value="Transferase(Phosphotransferase) domain 1"/>
    <property type="match status" value="1"/>
</dbReference>
<protein>
    <recommendedName>
        <fullName evidence="3">IkappaB kinase</fullName>
        <ecNumber evidence="3">2.7.11.10</ecNumber>
    </recommendedName>
</protein>
<reference evidence="15" key="1">
    <citation type="submission" date="2016-09" db="EMBL/GenBank/DDBJ databases">
        <title>Identification and expression analysis of IKK gene in Cyclina sinensis.</title>
        <authorList>
            <person name="Pan B."/>
            <person name="Gao S."/>
            <person name="Ren Y."/>
        </authorList>
    </citation>
    <scope>NUCLEOTIDE SEQUENCE</scope>
    <source>
        <tissue evidence="15">Blood</tissue>
    </source>
</reference>
<dbReference type="InterPro" id="IPR041185">
    <property type="entry name" value="IKBKB_SDD"/>
</dbReference>
<dbReference type="GO" id="GO:0005634">
    <property type="term" value="C:nucleus"/>
    <property type="evidence" value="ECO:0007669"/>
    <property type="project" value="UniProtKB-SubCell"/>
</dbReference>
<dbReference type="EMBL" id="KX840341">
    <property type="protein sequence ID" value="ASE55486.1"/>
    <property type="molecule type" value="mRNA"/>
</dbReference>
<dbReference type="Pfam" id="PF18397">
    <property type="entry name" value="IKBKB_SDD"/>
    <property type="match status" value="1"/>
</dbReference>
<evidence type="ECO:0000256" key="2">
    <source>
        <dbReference type="ARBA" id="ARBA00004496"/>
    </source>
</evidence>
<keyword evidence="11" id="KW-0539">Nucleus</keyword>
<comment type="subcellular location">
    <subcellularLocation>
        <location evidence="2">Cytoplasm</location>
    </subcellularLocation>
    <subcellularLocation>
        <location evidence="1">Nucleus</location>
    </subcellularLocation>
</comment>
<keyword evidence="7" id="KW-0808">Transferase</keyword>
<dbReference type="CDD" id="cd17046">
    <property type="entry name" value="Ubl_IKKA_like"/>
    <property type="match status" value="1"/>
</dbReference>
<evidence type="ECO:0000256" key="4">
    <source>
        <dbReference type="ARBA" id="ARBA00022490"/>
    </source>
</evidence>
<dbReference type="Pfam" id="PF00069">
    <property type="entry name" value="Pkinase"/>
    <property type="match status" value="1"/>
</dbReference>
<dbReference type="Gene3D" id="3.10.20.90">
    <property type="entry name" value="Phosphatidylinositol 3-kinase Catalytic Subunit, Chain A, domain 1"/>
    <property type="match status" value="1"/>
</dbReference>
<keyword evidence="9 15" id="KW-0418">Kinase</keyword>
<dbReference type="Gene3D" id="1.20.1270.250">
    <property type="match status" value="1"/>
</dbReference>
<dbReference type="InterPro" id="IPR046375">
    <property type="entry name" value="IKBKB_SDD_sf"/>
</dbReference>
<dbReference type="EC" id="2.7.11.10" evidence="3"/>
<evidence type="ECO:0000256" key="1">
    <source>
        <dbReference type="ARBA" id="ARBA00004123"/>
    </source>
</evidence>
<evidence type="ECO:0000259" key="14">
    <source>
        <dbReference type="PROSITE" id="PS50011"/>
    </source>
</evidence>
<dbReference type="GO" id="GO:0008385">
    <property type="term" value="C:IkappaB kinase complex"/>
    <property type="evidence" value="ECO:0007669"/>
    <property type="project" value="TreeGrafter"/>
</dbReference>
<dbReference type="PANTHER" id="PTHR22969">
    <property type="entry name" value="IKB KINASE"/>
    <property type="match status" value="1"/>
</dbReference>
<evidence type="ECO:0000256" key="7">
    <source>
        <dbReference type="ARBA" id="ARBA00022679"/>
    </source>
</evidence>
<dbReference type="PROSITE" id="PS00108">
    <property type="entry name" value="PROTEIN_KINASE_ST"/>
    <property type="match status" value="1"/>
</dbReference>
<dbReference type="GO" id="GO:0008384">
    <property type="term" value="F:IkappaB kinase activity"/>
    <property type="evidence" value="ECO:0007669"/>
    <property type="project" value="UniProtKB-EC"/>
</dbReference>
<dbReference type="InterPro" id="IPR011009">
    <property type="entry name" value="Kinase-like_dom_sf"/>
</dbReference>
<organism evidence="15">
    <name type="scientific">Cyclina sinensis</name>
    <name type="common">Venus clam</name>
    <dbReference type="NCBI Taxonomy" id="120566"/>
    <lineage>
        <taxon>Eukaryota</taxon>
        <taxon>Metazoa</taxon>
        <taxon>Spiralia</taxon>
        <taxon>Lophotrochozoa</taxon>
        <taxon>Mollusca</taxon>
        <taxon>Bivalvia</taxon>
        <taxon>Autobranchia</taxon>
        <taxon>Heteroconchia</taxon>
        <taxon>Euheterodonta</taxon>
        <taxon>Imparidentia</taxon>
        <taxon>Neoheterodontei</taxon>
        <taxon>Venerida</taxon>
        <taxon>Veneroidea</taxon>
        <taxon>Veneridae</taxon>
        <taxon>Cyclina</taxon>
    </lineage>
</organism>
<dbReference type="PROSITE" id="PS50011">
    <property type="entry name" value="PROTEIN_KINASE_DOM"/>
    <property type="match status" value="1"/>
</dbReference>
<keyword evidence="8" id="KW-0547">Nucleotide-binding</keyword>
<evidence type="ECO:0000256" key="5">
    <source>
        <dbReference type="ARBA" id="ARBA00022527"/>
    </source>
</evidence>
<feature type="coiled-coil region" evidence="13">
    <location>
        <begin position="517"/>
        <end position="544"/>
    </location>
</feature>
<evidence type="ECO:0000313" key="15">
    <source>
        <dbReference type="EMBL" id="ASE55486.1"/>
    </source>
</evidence>
<dbReference type="InterPro" id="IPR000719">
    <property type="entry name" value="Prot_kinase_dom"/>
</dbReference>
<dbReference type="InterPro" id="IPR051180">
    <property type="entry name" value="IKK"/>
</dbReference>
<dbReference type="PANTHER" id="PTHR22969:SF17">
    <property type="entry name" value="INHIBITOR OF NUCLEAR FACTOR KAPPA-B KINASE SUBUNIT BETA"/>
    <property type="match status" value="1"/>
</dbReference>
<evidence type="ECO:0000256" key="13">
    <source>
        <dbReference type="SAM" id="Coils"/>
    </source>
</evidence>
<evidence type="ECO:0000256" key="12">
    <source>
        <dbReference type="ARBA" id="ARBA00048789"/>
    </source>
</evidence>
<evidence type="ECO:0000256" key="3">
    <source>
        <dbReference type="ARBA" id="ARBA00012442"/>
    </source>
</evidence>
<accession>A0A5H2D6Q3</accession>
<evidence type="ECO:0000256" key="8">
    <source>
        <dbReference type="ARBA" id="ARBA00022741"/>
    </source>
</evidence>
<sequence length="765" mass="87379">MSQVLKKGPWTVERMLGSGGFGAVHLWKNEETGEKIALKKCRLQNEMTEKHKQRWQLEVQIMRRLEHENVIVALEVPEELNVRANELPLLAMEYCSGGDLRRILNQPQNCCGLKEYAVRCLTHDVAAGVEYLHGKKIIHRDLKPENIVLKTVDDRIVYKIIDLGYAKELDQGSVCTSFVGTLQYLAPELFASQKYTCTVDYWSFGSVVFECITGYRPFLPNSPPVQWHKEVCRKSPEDICARIDDHGEVKFYKTLPSANRLTRSMQTYLEQWLRTMLRWDPKARGGGLLTGRRPACFQMLDNILQMKIIYLLHVPSNELLTYPVVEQHTMLDLQKRIEEETKIPIDKQDIILANGMTPEQEKPAAQCWLEPTEEGSYVYLFQHGTGNFENGLRKNRLLPPAVQTIVKDPNTMIPFSDQKKAWAESVFFCEEQCLEFKRLVLSQRAAILSLIRIDSVFVKAKNKMTNELDQMVSKSNFFLESLAYDMMFYNEQANNGGVTSDSVYSKWQKMQREVQGFIQLKERVSELESQAIALQTKIVELQKSPFARTKQDDTLDELAKQARTVYEDFRKTARENRDAIKDQKPMVSLVVKCVVWRDKKLPDLYAHLSKLGACKANVNTLLPQVESCLQQILDNSRKLIDYQKRRQTAIWKLLEITVQQAKQSQPQMPTQPTDSMDVSRMIAPPQLPPNPELSTINRAASTTSILQSLAMSTSSSAESLKTLEDAKATTKMFEETLGSLMVEHDQFTATLSDLDISETGSASHS</sequence>